<accession>A0A0R2NQT0</accession>
<dbReference type="RefSeq" id="WP_057797516.1">
    <property type="nucleotide sequence ID" value="NZ_BJZZ01000001.1"/>
</dbReference>
<protein>
    <submittedName>
        <fullName evidence="1">GatB YqeY domain-containing protein</fullName>
    </submittedName>
</protein>
<dbReference type="Pfam" id="PF09424">
    <property type="entry name" value="YqeY"/>
    <property type="match status" value="1"/>
</dbReference>
<dbReference type="PANTHER" id="PTHR28055">
    <property type="entry name" value="ALTERED INHERITANCE OF MITOCHONDRIA PROTEIN 41, MITOCHONDRIAL"/>
    <property type="match status" value="1"/>
</dbReference>
<comment type="caution">
    <text evidence="1">The sequence shown here is derived from an EMBL/GenBank/DDBJ whole genome shotgun (WGS) entry which is preliminary data.</text>
</comment>
<dbReference type="Proteomes" id="UP000051249">
    <property type="component" value="Unassembled WGS sequence"/>
</dbReference>
<dbReference type="InterPro" id="IPR042184">
    <property type="entry name" value="YqeY/Aim41_N"/>
</dbReference>
<dbReference type="GO" id="GO:0016884">
    <property type="term" value="F:carbon-nitrogen ligase activity, with glutamine as amido-N-donor"/>
    <property type="evidence" value="ECO:0007669"/>
    <property type="project" value="InterPro"/>
</dbReference>
<sequence length="147" mass="16383">MNVQDQIVADMKTAMKAHDKLTLNVVRMIKADLMNEKVKVGHDLTDEEVNTVVLRANKQRKESLEEFKKGNRDDLVQETEAELKVVAKYMPQQLSDDEVKQIVSDTIKEVGATSKADFGKVMGALMPKIKGKADGGKVNQLVKENLS</sequence>
<proteinExistence type="predicted"/>
<dbReference type="PANTHER" id="PTHR28055:SF1">
    <property type="entry name" value="ALTERED INHERITANCE OF MITOCHONDRIA PROTEIN 41, MITOCHONDRIAL"/>
    <property type="match status" value="1"/>
</dbReference>
<dbReference type="Gene3D" id="1.10.10.410">
    <property type="match status" value="1"/>
</dbReference>
<evidence type="ECO:0000313" key="2">
    <source>
        <dbReference type="Proteomes" id="UP000051249"/>
    </source>
</evidence>
<dbReference type="Gene3D" id="1.10.1510.10">
    <property type="entry name" value="Uncharacterised protein YqeY/AIM41 PF09424, N-terminal domain"/>
    <property type="match status" value="1"/>
</dbReference>
<reference evidence="1 2" key="1">
    <citation type="journal article" date="2015" name="Genome Announc.">
        <title>Expanding the biotechnology potential of lactobacilli through comparative genomics of 213 strains and associated genera.</title>
        <authorList>
            <person name="Sun Z."/>
            <person name="Harris H.M."/>
            <person name="McCann A."/>
            <person name="Guo C."/>
            <person name="Argimon S."/>
            <person name="Zhang W."/>
            <person name="Yang X."/>
            <person name="Jeffery I.B."/>
            <person name="Cooney J.C."/>
            <person name="Kagawa T.F."/>
            <person name="Liu W."/>
            <person name="Song Y."/>
            <person name="Salvetti E."/>
            <person name="Wrobel A."/>
            <person name="Rasinkangas P."/>
            <person name="Parkhill J."/>
            <person name="Rea M.C."/>
            <person name="O'Sullivan O."/>
            <person name="Ritari J."/>
            <person name="Douillard F.P."/>
            <person name="Paul Ross R."/>
            <person name="Yang R."/>
            <person name="Briner A.E."/>
            <person name="Felis G.E."/>
            <person name="de Vos W.M."/>
            <person name="Barrangou R."/>
            <person name="Klaenhammer T.R."/>
            <person name="Caufield P.W."/>
            <person name="Cui Y."/>
            <person name="Zhang H."/>
            <person name="O'Toole P.W."/>
        </authorList>
    </citation>
    <scope>NUCLEOTIDE SEQUENCE [LARGE SCALE GENOMIC DNA]</scope>
    <source>
        <strain evidence="1 2">DSM 23026</strain>
    </source>
</reference>
<name>A0A0R2NQT0_9LACO</name>
<organism evidence="1 2">
    <name type="scientific">Pediococcus argentinicus</name>
    <dbReference type="NCBI Taxonomy" id="480391"/>
    <lineage>
        <taxon>Bacteria</taxon>
        <taxon>Bacillati</taxon>
        <taxon>Bacillota</taxon>
        <taxon>Bacilli</taxon>
        <taxon>Lactobacillales</taxon>
        <taxon>Lactobacillaceae</taxon>
        <taxon>Pediococcus</taxon>
    </lineage>
</organism>
<dbReference type="OrthoDB" id="9794041at2"/>
<evidence type="ECO:0000313" key="1">
    <source>
        <dbReference type="EMBL" id="KRO26259.1"/>
    </source>
</evidence>
<gene>
    <name evidence="1" type="ORF">IV88_GL000044</name>
</gene>
<dbReference type="InterPro" id="IPR003789">
    <property type="entry name" value="Asn/Gln_tRNA_amidoTrase-B-like"/>
</dbReference>
<dbReference type="InterPro" id="IPR019004">
    <property type="entry name" value="YqeY/Aim41"/>
</dbReference>
<dbReference type="PATRIC" id="fig|480391.4.peg.46"/>
<dbReference type="EMBL" id="JQCQ01000001">
    <property type="protein sequence ID" value="KRO26259.1"/>
    <property type="molecule type" value="Genomic_DNA"/>
</dbReference>
<dbReference type="SUPFAM" id="SSF89095">
    <property type="entry name" value="GatB/YqeY motif"/>
    <property type="match status" value="1"/>
</dbReference>
<dbReference type="InterPro" id="IPR023168">
    <property type="entry name" value="GatB_Yqey_C_2"/>
</dbReference>
<keyword evidence="2" id="KW-1185">Reference proteome</keyword>
<dbReference type="AlphaFoldDB" id="A0A0R2NQT0"/>